<dbReference type="InterPro" id="IPR011006">
    <property type="entry name" value="CheY-like_superfamily"/>
</dbReference>
<keyword evidence="5" id="KW-0472">Membrane</keyword>
<dbReference type="Gene3D" id="3.40.50.2300">
    <property type="match status" value="1"/>
</dbReference>
<organism evidence="8 9">
    <name type="scientific">Methylobacterium aquaticum</name>
    <dbReference type="NCBI Taxonomy" id="270351"/>
    <lineage>
        <taxon>Bacteria</taxon>
        <taxon>Pseudomonadati</taxon>
        <taxon>Pseudomonadota</taxon>
        <taxon>Alphaproteobacteria</taxon>
        <taxon>Hyphomicrobiales</taxon>
        <taxon>Methylobacteriaceae</taxon>
        <taxon>Methylobacterium</taxon>
    </lineage>
</organism>
<feature type="modified residue" description="4-aspartylphosphate" evidence="4">
    <location>
        <position position="612"/>
    </location>
</feature>
<name>A0A0C6FBT9_9HYPH</name>
<keyword evidence="3 4" id="KW-0597">Phosphoprotein</keyword>
<dbReference type="Pfam" id="PF00072">
    <property type="entry name" value="Response_reg"/>
    <property type="match status" value="1"/>
</dbReference>
<dbReference type="PATRIC" id="fig|270351.10.peg.2626"/>
<evidence type="ECO:0000259" key="7">
    <source>
        <dbReference type="PROSITE" id="PS50110"/>
    </source>
</evidence>
<dbReference type="SMART" id="SM00448">
    <property type="entry name" value="REC"/>
    <property type="match status" value="1"/>
</dbReference>
<dbReference type="Pfam" id="PF00512">
    <property type="entry name" value="HisKA"/>
    <property type="match status" value="1"/>
</dbReference>
<dbReference type="InterPro" id="IPR001789">
    <property type="entry name" value="Sig_transdc_resp-reg_receiver"/>
</dbReference>
<dbReference type="PRINTS" id="PR00344">
    <property type="entry name" value="BCTRLSENSOR"/>
</dbReference>
<reference evidence="8 9" key="1">
    <citation type="journal article" date="2015" name="Genome Announc.">
        <title>Complete Genome Sequence of Methylobacterium aquaticum Strain 22A, Isolated from Racomitrium japonicum Moss.</title>
        <authorList>
            <person name="Tani A."/>
            <person name="Ogura Y."/>
            <person name="Hayashi T."/>
            <person name="Kimbara K."/>
        </authorList>
    </citation>
    <scope>NUCLEOTIDE SEQUENCE [LARGE SCALE GENOMIC DNA]</scope>
    <source>
        <strain evidence="8 9">MA-22A</strain>
    </source>
</reference>
<dbReference type="EMBL" id="AP014704">
    <property type="protein sequence ID" value="BAQ45938.1"/>
    <property type="molecule type" value="Genomic_DNA"/>
</dbReference>
<dbReference type="InterPro" id="IPR005467">
    <property type="entry name" value="His_kinase_dom"/>
</dbReference>
<proteinExistence type="predicted"/>
<dbReference type="CDD" id="cd00082">
    <property type="entry name" value="HisKA"/>
    <property type="match status" value="1"/>
</dbReference>
<dbReference type="PANTHER" id="PTHR43065:SF49">
    <property type="entry name" value="HISTIDINE KINASE"/>
    <property type="match status" value="1"/>
</dbReference>
<evidence type="ECO:0000256" key="3">
    <source>
        <dbReference type="ARBA" id="ARBA00022553"/>
    </source>
</evidence>
<dbReference type="PANTHER" id="PTHR43065">
    <property type="entry name" value="SENSOR HISTIDINE KINASE"/>
    <property type="match status" value="1"/>
</dbReference>
<dbReference type="GO" id="GO:0000155">
    <property type="term" value="F:phosphorelay sensor kinase activity"/>
    <property type="evidence" value="ECO:0007669"/>
    <property type="project" value="InterPro"/>
</dbReference>
<feature type="transmembrane region" description="Helical" evidence="5">
    <location>
        <begin position="276"/>
        <end position="298"/>
    </location>
</feature>
<dbReference type="STRING" id="270351.Maq22A_c13630"/>
<dbReference type="PROSITE" id="PS50110">
    <property type="entry name" value="RESPONSE_REGULATORY"/>
    <property type="match status" value="1"/>
</dbReference>
<keyword evidence="5" id="KW-0812">Transmembrane</keyword>
<feature type="domain" description="Response regulatory" evidence="7">
    <location>
        <begin position="563"/>
        <end position="675"/>
    </location>
</feature>
<dbReference type="InterPro" id="IPR003594">
    <property type="entry name" value="HATPase_dom"/>
</dbReference>
<dbReference type="CDD" id="cd18773">
    <property type="entry name" value="PDC1_HK_sensor"/>
    <property type="match status" value="1"/>
</dbReference>
<dbReference type="SUPFAM" id="SSF55874">
    <property type="entry name" value="ATPase domain of HSP90 chaperone/DNA topoisomerase II/histidine kinase"/>
    <property type="match status" value="1"/>
</dbReference>
<keyword evidence="5" id="KW-1133">Transmembrane helix</keyword>
<evidence type="ECO:0000256" key="1">
    <source>
        <dbReference type="ARBA" id="ARBA00000085"/>
    </source>
</evidence>
<evidence type="ECO:0000256" key="4">
    <source>
        <dbReference type="PROSITE-ProRule" id="PRU00169"/>
    </source>
</evidence>
<dbReference type="Proteomes" id="UP000061432">
    <property type="component" value="Chromosome"/>
</dbReference>
<dbReference type="KEGG" id="maqu:Maq22A_c13630"/>
<keyword evidence="8" id="KW-0808">Transferase</keyword>
<dbReference type="InterPro" id="IPR036097">
    <property type="entry name" value="HisK_dim/P_sf"/>
</dbReference>
<dbReference type="InterPro" id="IPR003661">
    <property type="entry name" value="HisK_dim/P_dom"/>
</dbReference>
<evidence type="ECO:0000259" key="6">
    <source>
        <dbReference type="PROSITE" id="PS50109"/>
    </source>
</evidence>
<keyword evidence="8" id="KW-0418">Kinase</keyword>
<accession>A0A0C6FBT9</accession>
<protein>
    <recommendedName>
        <fullName evidence="2">histidine kinase</fullName>
        <ecNumber evidence="2">2.7.13.3</ecNumber>
    </recommendedName>
</protein>
<dbReference type="SUPFAM" id="SSF52172">
    <property type="entry name" value="CheY-like"/>
    <property type="match status" value="1"/>
</dbReference>
<dbReference type="SUPFAM" id="SSF47384">
    <property type="entry name" value="Homodimeric domain of signal transducing histidine kinase"/>
    <property type="match status" value="1"/>
</dbReference>
<dbReference type="AlphaFoldDB" id="A0A0C6FBT9"/>
<dbReference type="Pfam" id="PF02518">
    <property type="entry name" value="HATPase_c"/>
    <property type="match status" value="1"/>
</dbReference>
<dbReference type="SMART" id="SM00388">
    <property type="entry name" value="HisKA"/>
    <property type="match status" value="1"/>
</dbReference>
<evidence type="ECO:0000313" key="9">
    <source>
        <dbReference type="Proteomes" id="UP000061432"/>
    </source>
</evidence>
<evidence type="ECO:0000256" key="2">
    <source>
        <dbReference type="ARBA" id="ARBA00012438"/>
    </source>
</evidence>
<evidence type="ECO:0000313" key="8">
    <source>
        <dbReference type="EMBL" id="BAQ45938.1"/>
    </source>
</evidence>
<evidence type="ECO:0000256" key="5">
    <source>
        <dbReference type="SAM" id="Phobius"/>
    </source>
</evidence>
<comment type="catalytic activity">
    <reaction evidence="1">
        <text>ATP + protein L-histidine = ADP + protein N-phospho-L-histidine.</text>
        <dbReference type="EC" id="2.7.13.3"/>
    </reaction>
</comment>
<dbReference type="SMART" id="SM00387">
    <property type="entry name" value="HATPase_c"/>
    <property type="match status" value="1"/>
</dbReference>
<dbReference type="Gene3D" id="3.30.565.10">
    <property type="entry name" value="Histidine kinase-like ATPase, C-terminal domain"/>
    <property type="match status" value="1"/>
</dbReference>
<dbReference type="InterPro" id="IPR036890">
    <property type="entry name" value="HATPase_C_sf"/>
</dbReference>
<dbReference type="EC" id="2.7.13.3" evidence="2"/>
<dbReference type="PROSITE" id="PS50109">
    <property type="entry name" value="HIS_KIN"/>
    <property type="match status" value="1"/>
</dbReference>
<sequence>MPQVRRRLVLLALAALLPLVALSGVLSFLLLRQQQAAMRAEATHEVERMLGAVDRELLTQIELLKVLAETPTLDGDKPDLPAFQGFAERFRGQLPLWHRIILADTDGHMLVRTGSPFGTPLPPLVDERSYRRVLDTGEPTIGDLAGPGPSGNGMPRASFRVPVRRDGAIRYVLTGVVSIKPLTALLGKTGLDPEWRPYLVDGSDRIAASLRTPGNVGARAMPPTVLAREAGTFGVYDGISPEGEPLVTAFRKSNRTGWSVHLAIPLDVYGRPLTHAAWVLGAAGIAAALMTAAFVLLLRRELRAQRQDTLAQERAVRMEALGRMTGGVAHDFNNLLMIILGNLEMLGRRNHEPRLERYVSAIRKAAERGTHLTRELLAFSRGQGAKSEVVDLNERLLATLTMIRQSVSGHIEVWTDLVPGRHAVRLDPLQFDLALLNIAANARDAMPDGGTLRITTRRILLPDRTGREGIALSLHDTGSGIPAEALPHVFEPFFTTKDVGKGTGLGLSQVYGFAKSSNGSADIESRAGHGTTVTLHLPLALEEVPKQAAGPADTGTVGAAQALVVLVDDNDEVRTVTAAFLEDAGFRVEQANAAQAGLDLLERGGVDILVSDLVMPGGMDGLALANEARRRWPGLPVILVSGYSTTAAKATELGYTLYMKPYEIAELVRGIRNHLAGNQRPALGKPV</sequence>
<reference evidence="9" key="2">
    <citation type="submission" date="2015-01" db="EMBL/GenBank/DDBJ databases">
        <title>Complete genome sequence of Methylobacterium aquaticum strain 22A.</title>
        <authorList>
            <person name="Tani A."/>
            <person name="Ogura Y."/>
            <person name="Hayashi T."/>
        </authorList>
    </citation>
    <scope>NUCLEOTIDE SEQUENCE [LARGE SCALE GENOMIC DNA]</scope>
    <source>
        <strain evidence="9">MA-22A</strain>
    </source>
</reference>
<dbReference type="InterPro" id="IPR004358">
    <property type="entry name" value="Sig_transdc_His_kin-like_C"/>
</dbReference>
<feature type="domain" description="Histidine kinase" evidence="6">
    <location>
        <begin position="327"/>
        <end position="541"/>
    </location>
</feature>
<dbReference type="Gene3D" id="1.10.287.130">
    <property type="match status" value="1"/>
</dbReference>
<gene>
    <name evidence="8" type="primary">baeS</name>
    <name evidence="8" type="ORF">Maq22A_c13630</name>
</gene>